<dbReference type="Gene3D" id="1.10.150.120">
    <property type="entry name" value="[2Fe-2S]-binding domain"/>
    <property type="match status" value="1"/>
</dbReference>
<comment type="caution">
    <text evidence="7">The sequence shown here is derived from an EMBL/GenBank/DDBJ whole genome shotgun (WGS) entry which is preliminary data.</text>
</comment>
<dbReference type="SUPFAM" id="SSF47741">
    <property type="entry name" value="CO dehydrogenase ISP C-domain like"/>
    <property type="match status" value="1"/>
</dbReference>
<keyword evidence="8" id="KW-1185">Reference proteome</keyword>
<dbReference type="InterPro" id="IPR012675">
    <property type="entry name" value="Beta-grasp_dom_sf"/>
</dbReference>
<dbReference type="InterPro" id="IPR036884">
    <property type="entry name" value="2Fe-2S-bd_dom_sf"/>
</dbReference>
<dbReference type="CDD" id="cd00207">
    <property type="entry name" value="fer2"/>
    <property type="match status" value="1"/>
</dbReference>
<dbReference type="PANTHER" id="PTHR44379:SF8">
    <property type="entry name" value="XANTHINE DEHYDROGENASE IRON-SULFUR-BINDING SUBUNIT XDHC-RELATED"/>
    <property type="match status" value="1"/>
</dbReference>
<evidence type="ECO:0000256" key="1">
    <source>
        <dbReference type="ARBA" id="ARBA00022714"/>
    </source>
</evidence>
<proteinExistence type="predicted"/>
<feature type="domain" description="2Fe-2S ferredoxin-type" evidence="6">
    <location>
        <begin position="4"/>
        <end position="80"/>
    </location>
</feature>
<keyword evidence="4" id="KW-0408">Iron</keyword>
<dbReference type="Proteomes" id="UP001196565">
    <property type="component" value="Unassembled WGS sequence"/>
</dbReference>
<dbReference type="InterPro" id="IPR036010">
    <property type="entry name" value="2Fe-2S_ferredoxin-like_sf"/>
</dbReference>
<evidence type="ECO:0000313" key="8">
    <source>
        <dbReference type="Proteomes" id="UP001196565"/>
    </source>
</evidence>
<evidence type="ECO:0000313" key="7">
    <source>
        <dbReference type="EMBL" id="MBW6400248.1"/>
    </source>
</evidence>
<evidence type="ECO:0000259" key="6">
    <source>
        <dbReference type="PROSITE" id="PS51085"/>
    </source>
</evidence>
<keyword evidence="3" id="KW-0560">Oxidoreductase</keyword>
<keyword evidence="1" id="KW-0001">2Fe-2S</keyword>
<evidence type="ECO:0000256" key="5">
    <source>
        <dbReference type="ARBA" id="ARBA00023014"/>
    </source>
</evidence>
<dbReference type="PROSITE" id="PS00197">
    <property type="entry name" value="2FE2S_FER_1"/>
    <property type="match status" value="1"/>
</dbReference>
<evidence type="ECO:0000256" key="2">
    <source>
        <dbReference type="ARBA" id="ARBA00022723"/>
    </source>
</evidence>
<dbReference type="RefSeq" id="WP_219764842.1">
    <property type="nucleotide sequence ID" value="NZ_JAHYBZ010000007.1"/>
</dbReference>
<dbReference type="InterPro" id="IPR006058">
    <property type="entry name" value="2Fe2S_fd_BS"/>
</dbReference>
<dbReference type="Pfam" id="PF01799">
    <property type="entry name" value="Fer2_2"/>
    <property type="match status" value="1"/>
</dbReference>
<dbReference type="InterPro" id="IPR002888">
    <property type="entry name" value="2Fe-2S-bd"/>
</dbReference>
<dbReference type="EMBL" id="JAHYBZ010000007">
    <property type="protein sequence ID" value="MBW6400248.1"/>
    <property type="molecule type" value="Genomic_DNA"/>
</dbReference>
<accession>A0ABS7AD72</accession>
<keyword evidence="2" id="KW-0479">Metal-binding</keyword>
<dbReference type="InterPro" id="IPR001041">
    <property type="entry name" value="2Fe-2S_ferredoxin-type"/>
</dbReference>
<dbReference type="PANTHER" id="PTHR44379">
    <property type="entry name" value="OXIDOREDUCTASE WITH IRON-SULFUR SUBUNIT"/>
    <property type="match status" value="1"/>
</dbReference>
<organism evidence="7 8">
    <name type="scientific">Roseomonas alba</name>
    <dbReference type="NCBI Taxonomy" id="2846776"/>
    <lineage>
        <taxon>Bacteria</taxon>
        <taxon>Pseudomonadati</taxon>
        <taxon>Pseudomonadota</taxon>
        <taxon>Alphaproteobacteria</taxon>
        <taxon>Acetobacterales</taxon>
        <taxon>Roseomonadaceae</taxon>
        <taxon>Roseomonas</taxon>
    </lineage>
</organism>
<gene>
    <name evidence="7" type="ORF">KPL78_20475</name>
</gene>
<dbReference type="SUPFAM" id="SSF54292">
    <property type="entry name" value="2Fe-2S ferredoxin-like"/>
    <property type="match status" value="1"/>
</dbReference>
<dbReference type="PROSITE" id="PS51085">
    <property type="entry name" value="2FE2S_FER_2"/>
    <property type="match status" value="1"/>
</dbReference>
<sequence>MSRHVVTFTVNGVAQRVEVEARSTLADTLRESCGLTGTHLGCEHGVCGACTVLVNDIPTRACLMFAVQADGAAIRTVEGLAAPDGTLNALQQAFQDHHGLQCGFCTPGFLMLSTWLLERDEVLSEATLREALASNICRCTGYQGIVEAVRSAARKAGRWAE</sequence>
<name>A0ABS7AD72_9PROT</name>
<protein>
    <submittedName>
        <fullName evidence="7">(2Fe-2S)-binding protein</fullName>
    </submittedName>
</protein>
<evidence type="ECO:0000256" key="3">
    <source>
        <dbReference type="ARBA" id="ARBA00023002"/>
    </source>
</evidence>
<evidence type="ECO:0000256" key="4">
    <source>
        <dbReference type="ARBA" id="ARBA00023004"/>
    </source>
</evidence>
<keyword evidence="5" id="KW-0411">Iron-sulfur</keyword>
<dbReference type="Pfam" id="PF00111">
    <property type="entry name" value="Fer2"/>
    <property type="match status" value="1"/>
</dbReference>
<reference evidence="7 8" key="1">
    <citation type="submission" date="2021-07" db="EMBL/GenBank/DDBJ databases">
        <authorList>
            <person name="So Y."/>
        </authorList>
    </citation>
    <scope>NUCLEOTIDE SEQUENCE [LARGE SCALE GENOMIC DNA]</scope>
    <source>
        <strain evidence="7 8">HJA6</strain>
    </source>
</reference>
<dbReference type="Gene3D" id="3.10.20.30">
    <property type="match status" value="1"/>
</dbReference>
<dbReference type="InterPro" id="IPR051452">
    <property type="entry name" value="Diverse_Oxidoreductases"/>
</dbReference>